<dbReference type="Gene3D" id="1.20.120.530">
    <property type="entry name" value="GntR ligand-binding domain-like"/>
    <property type="match status" value="1"/>
</dbReference>
<dbReference type="OrthoDB" id="4164516at2"/>
<dbReference type="SUPFAM" id="SSF46785">
    <property type="entry name" value="Winged helix' DNA-binding domain"/>
    <property type="match status" value="1"/>
</dbReference>
<accession>A0A1H2KHY6</accession>
<dbReference type="CDD" id="cd07377">
    <property type="entry name" value="WHTH_GntR"/>
    <property type="match status" value="1"/>
</dbReference>
<gene>
    <name evidence="5" type="ORF">SAMN04488563_3848</name>
</gene>
<dbReference type="PANTHER" id="PTHR43537:SF44">
    <property type="entry name" value="GNTR FAMILY REGULATORY PROTEIN"/>
    <property type="match status" value="1"/>
</dbReference>
<dbReference type="PRINTS" id="PR00035">
    <property type="entry name" value="HTHGNTR"/>
</dbReference>
<dbReference type="STRING" id="419479.SAMN04488563_3848"/>
<dbReference type="GO" id="GO:0003677">
    <property type="term" value="F:DNA binding"/>
    <property type="evidence" value="ECO:0007669"/>
    <property type="project" value="UniProtKB-KW"/>
</dbReference>
<dbReference type="EMBL" id="LT629791">
    <property type="protein sequence ID" value="SDU68202.1"/>
    <property type="molecule type" value="Genomic_DNA"/>
</dbReference>
<keyword evidence="5" id="KW-0670">Pyruvate</keyword>
<dbReference type="PROSITE" id="PS50949">
    <property type="entry name" value="HTH_GNTR"/>
    <property type="match status" value="1"/>
</dbReference>
<evidence type="ECO:0000256" key="3">
    <source>
        <dbReference type="ARBA" id="ARBA00023163"/>
    </source>
</evidence>
<dbReference type="SUPFAM" id="SSF48008">
    <property type="entry name" value="GntR ligand-binding domain-like"/>
    <property type="match status" value="1"/>
</dbReference>
<dbReference type="Pfam" id="PF00392">
    <property type="entry name" value="GntR"/>
    <property type="match status" value="1"/>
</dbReference>
<evidence type="ECO:0000313" key="5">
    <source>
        <dbReference type="EMBL" id="SDU68202.1"/>
    </source>
</evidence>
<dbReference type="SMART" id="SM00345">
    <property type="entry name" value="HTH_GNTR"/>
    <property type="match status" value="1"/>
</dbReference>
<dbReference type="GO" id="GO:0003700">
    <property type="term" value="F:DNA-binding transcription factor activity"/>
    <property type="evidence" value="ECO:0007669"/>
    <property type="project" value="InterPro"/>
</dbReference>
<keyword evidence="3" id="KW-0804">Transcription</keyword>
<evidence type="ECO:0000256" key="1">
    <source>
        <dbReference type="ARBA" id="ARBA00023015"/>
    </source>
</evidence>
<dbReference type="SMART" id="SM00895">
    <property type="entry name" value="FCD"/>
    <property type="match status" value="1"/>
</dbReference>
<dbReference type="InterPro" id="IPR008920">
    <property type="entry name" value="TF_FadR/GntR_C"/>
</dbReference>
<dbReference type="Gene3D" id="1.10.10.10">
    <property type="entry name" value="Winged helix-like DNA-binding domain superfamily/Winged helix DNA-binding domain"/>
    <property type="match status" value="1"/>
</dbReference>
<evidence type="ECO:0000313" key="6">
    <source>
        <dbReference type="Proteomes" id="UP000182977"/>
    </source>
</evidence>
<dbReference type="AlphaFoldDB" id="A0A1H2KHY6"/>
<dbReference type="Proteomes" id="UP000182977">
    <property type="component" value="Chromosome I"/>
</dbReference>
<proteinExistence type="predicted"/>
<dbReference type="Pfam" id="PF07729">
    <property type="entry name" value="FCD"/>
    <property type="match status" value="1"/>
</dbReference>
<keyword evidence="1" id="KW-0805">Transcription regulation</keyword>
<reference evidence="6" key="1">
    <citation type="submission" date="2016-10" db="EMBL/GenBank/DDBJ databases">
        <authorList>
            <person name="Varghese N."/>
            <person name="Submissions S."/>
        </authorList>
    </citation>
    <scope>NUCLEOTIDE SEQUENCE [LARGE SCALE GENOMIC DNA]</scope>
    <source>
        <strain evidence="6">DSM 45079</strain>
    </source>
</reference>
<organism evidence="5 6">
    <name type="scientific">Jiangella alkaliphila</name>
    <dbReference type="NCBI Taxonomy" id="419479"/>
    <lineage>
        <taxon>Bacteria</taxon>
        <taxon>Bacillati</taxon>
        <taxon>Actinomycetota</taxon>
        <taxon>Actinomycetes</taxon>
        <taxon>Jiangellales</taxon>
        <taxon>Jiangellaceae</taxon>
        <taxon>Jiangella</taxon>
    </lineage>
</organism>
<sequence>MVPTALDKAVAATERLVVDEFAPGARLPGEAELAQRFGVSRLTVREALKVLAGRGLLELGRGRRPTVREPDGSVLSGHFALAMRRDPHALLELCEIRQSLEALAAGKAAGRAGRASVAVLETAVERMAAAVALDEPERERRFNDADAAFHQALALAAGSRMLAFVLDGFEEALHRSFAASYRGHFARGGTFDEVLAAHRAVVDAVRAHDVPAAEQAMRAHLRQVERDLRTAIDLAAGGAAR</sequence>
<keyword evidence="2" id="KW-0238">DNA-binding</keyword>
<dbReference type="PANTHER" id="PTHR43537">
    <property type="entry name" value="TRANSCRIPTIONAL REGULATOR, GNTR FAMILY"/>
    <property type="match status" value="1"/>
</dbReference>
<keyword evidence="6" id="KW-1185">Reference proteome</keyword>
<evidence type="ECO:0000256" key="2">
    <source>
        <dbReference type="ARBA" id="ARBA00023125"/>
    </source>
</evidence>
<dbReference type="InterPro" id="IPR036388">
    <property type="entry name" value="WH-like_DNA-bd_sf"/>
</dbReference>
<dbReference type="InterPro" id="IPR036390">
    <property type="entry name" value="WH_DNA-bd_sf"/>
</dbReference>
<feature type="domain" description="HTH gntR-type" evidence="4">
    <location>
        <begin position="2"/>
        <end position="70"/>
    </location>
</feature>
<name>A0A1H2KHY6_9ACTN</name>
<dbReference type="InterPro" id="IPR011711">
    <property type="entry name" value="GntR_C"/>
</dbReference>
<dbReference type="InterPro" id="IPR000524">
    <property type="entry name" value="Tscrpt_reg_HTH_GntR"/>
</dbReference>
<evidence type="ECO:0000259" key="4">
    <source>
        <dbReference type="PROSITE" id="PS50949"/>
    </source>
</evidence>
<protein>
    <submittedName>
        <fullName evidence="5">GntR family transcriptional regulator, transcriptional repressor for pyruvate dehydrogenase complex</fullName>
    </submittedName>
</protein>
<dbReference type="RefSeq" id="WP_046770970.1">
    <property type="nucleotide sequence ID" value="NZ_LBMC01000038.1"/>
</dbReference>